<keyword evidence="3 5" id="KW-1133">Transmembrane helix</keyword>
<evidence type="ECO:0000256" key="1">
    <source>
        <dbReference type="ARBA" id="ARBA00004141"/>
    </source>
</evidence>
<evidence type="ECO:0000256" key="5">
    <source>
        <dbReference type="SAM" id="Phobius"/>
    </source>
</evidence>
<comment type="caution">
    <text evidence="6">The sequence shown here is derived from an EMBL/GenBank/DDBJ whole genome shotgun (WGS) entry which is preliminary data.</text>
</comment>
<evidence type="ECO:0000256" key="2">
    <source>
        <dbReference type="ARBA" id="ARBA00022692"/>
    </source>
</evidence>
<keyword evidence="2 5" id="KW-0812">Transmembrane</keyword>
<name>A0A1V5MGW0_UNCT6</name>
<feature type="transmembrane region" description="Helical" evidence="5">
    <location>
        <begin position="72"/>
        <end position="90"/>
    </location>
</feature>
<proteinExistence type="predicted"/>
<dbReference type="AlphaFoldDB" id="A0A1V5MGW0"/>
<sequence length="123" mass="13956">MNESSTGLNENLVGMLCYVGLVFTGLFFFLTEKKSKYVRFHGLQSTLFFVAWVIVWMAFGSIFSFLPVVADWLLRLVKVAGLVGWVLLIVKSYKGEYFLLPVVGRIAMENSEFKTPESQDKQA</sequence>
<evidence type="ECO:0000256" key="4">
    <source>
        <dbReference type="ARBA" id="ARBA00023136"/>
    </source>
</evidence>
<comment type="subcellular location">
    <subcellularLocation>
        <location evidence="1">Membrane</location>
        <topology evidence="1">Multi-pass membrane protein</topology>
    </subcellularLocation>
</comment>
<dbReference type="GO" id="GO:0016020">
    <property type="term" value="C:membrane"/>
    <property type="evidence" value="ECO:0007669"/>
    <property type="project" value="UniProtKB-SubCell"/>
</dbReference>
<protein>
    <submittedName>
        <fullName evidence="6">Chloroplast import component protein (Tic20)</fullName>
    </submittedName>
</protein>
<dbReference type="Proteomes" id="UP000485484">
    <property type="component" value="Unassembled WGS sequence"/>
</dbReference>
<dbReference type="PANTHER" id="PTHR36460:SF1">
    <property type="entry name" value="UPF0132 DOMAIN PROTEIN (AFU_ORTHOLOGUE AFUA_3G10255)"/>
    <property type="match status" value="1"/>
</dbReference>
<organism evidence="6 7">
    <name type="scientific">candidate division TA06 bacterium ADurb.Bin417</name>
    <dbReference type="NCBI Taxonomy" id="1852828"/>
    <lineage>
        <taxon>Bacteria</taxon>
        <taxon>Bacteria division TA06</taxon>
    </lineage>
</organism>
<evidence type="ECO:0000313" key="7">
    <source>
        <dbReference type="Proteomes" id="UP000485484"/>
    </source>
</evidence>
<evidence type="ECO:0000256" key="3">
    <source>
        <dbReference type="ARBA" id="ARBA00022989"/>
    </source>
</evidence>
<dbReference type="Pfam" id="PF09685">
    <property type="entry name" value="MamF_MmsF"/>
    <property type="match status" value="1"/>
</dbReference>
<dbReference type="PANTHER" id="PTHR36460">
    <property type="entry name" value="UPF0132 DOMAIN PROTEIN (AFU_ORTHOLOGUE AFUA_3G10255)"/>
    <property type="match status" value="1"/>
</dbReference>
<feature type="transmembrane region" description="Helical" evidence="5">
    <location>
        <begin position="43"/>
        <end position="66"/>
    </location>
</feature>
<reference evidence="6 7" key="1">
    <citation type="submission" date="2017-02" db="EMBL/GenBank/DDBJ databases">
        <title>Delving into the versatile metabolic prowess of the omnipresent phylum Bacteroidetes.</title>
        <authorList>
            <person name="Nobu M.K."/>
            <person name="Mei R."/>
            <person name="Narihiro T."/>
            <person name="Kuroda K."/>
            <person name="Liu W.-T."/>
        </authorList>
    </citation>
    <scope>NUCLEOTIDE SEQUENCE [LARGE SCALE GENOMIC DNA]</scope>
    <source>
        <strain evidence="6">ADurb.Bin417</strain>
    </source>
</reference>
<accession>A0A1V5MGW0</accession>
<dbReference type="InterPro" id="IPR019109">
    <property type="entry name" value="MamF_MmsF"/>
</dbReference>
<gene>
    <name evidence="6" type="ORF">BWY73_00791</name>
</gene>
<dbReference type="EMBL" id="MWAK01000095">
    <property type="protein sequence ID" value="OPZ92478.1"/>
    <property type="molecule type" value="Genomic_DNA"/>
</dbReference>
<keyword evidence="4 5" id="KW-0472">Membrane</keyword>
<feature type="transmembrane region" description="Helical" evidence="5">
    <location>
        <begin position="12"/>
        <end position="31"/>
    </location>
</feature>
<evidence type="ECO:0000313" key="6">
    <source>
        <dbReference type="EMBL" id="OPZ92478.1"/>
    </source>
</evidence>